<sequence>MRDRLSHLKEMSNGHVEPMEYSESTTSDAFSNVDLEEELSHEAVVFDNSPALEEVFTQSQDIHREIQLIRVEVKRLREQNSRMLQGVTTMSTIKRDSNAIGADIKTRAEGVLARLHEMDGTAHKLEEGHGANSAITRVARTQYACLSNGFRDAMFDYNEAEMSHRENCKAQIQRQMEIVGRKTARSALSQIEKRHQELLDLEARIKGIHEIFLDIALLVEEQGPMVTTIQTNVQKTDECIQEVLIKLGKAKRGMRDMLERLQTISEEQEDYEPDFHGPEYDVDKVTLSQQAVVFENSLAIDEILKEAHFIRKEISLLHLEVERLSVHNERFGTSVRRLTLLKKDSDTIARGIQQHGEALHTRLQALGKESSQLQEKEGPNSAVSRIARVQYDMLTRAFHTAMSDYNKAEEMLRTTCRRRIQRQASIMGTEISDEQLDVMVDKGGEGWAELSQSLQVPGARSSRWAMCEIKGRHKELMAVLVEEQGSMLNNIEANVCTTEEYIEKINVHIKKAIHYKRKNPFKQCCPCLPYEHDAVQKKTFTKWINAQFSKTGKTPIKDMFSDLRDGRKLLDLLEGLTGTVLLRLDCCIHPNASTITRITSFNSNIKSNVNIRPTQEASTKERGSTRVHALNNVNKVLQVLHQNKVDLVNIGGTDIVDGNHKLTLGLIWSIILHWQVKDIMKDIMSNLQQTNSEKILLSWVRQCTRSHPEVNVLNFTTSWADGLALNSILHHFRPNAFNWDEVVRLSPVERLDHAFTVAKDQLAIERLLDPEDVAVQLPDKKSIIMYVTSLFAVLPKDVSMEAIREVETLPRKYKVEAEDSGSSLGAQNVQMEEAGSSPRPETPSTQLETEGEMEGGLLEVDLDSYQTTLEEVLTWLLSAEDALHIQDEVSDDVEEVKEQFHTHEAFMMELTAHQSSVGNVLQAGNQLIAQGNLTEEEEDEIREQMSLLNSRWESLRVASMDRQARLHEVLMDLQQQQLQQLSDWLTLTEERIRKIETEPAAKDMDTYKEQIEQHKELQNDLEAEQVKVNSLTHMVVVVDENSGESATAALEEQLQSLFRAWLAEKEEVLSEVQTSNFKNPSEINTNVRRLAILKEDMEKKRKALDQLSDAGQDVISLLRSPEAGAKIEADTEELAHRWDNLVQKLEDSSFQVMEAVTDAGMTQMDEQVVVDTVAVAAAASAADQELAKPAPPKKRLVETDVEVRRTFETKLSDLLSWIKTWKTSAQALASTHPEITPDTPDLQETLKSLESDLAAKEADVSQVIQEGRGLMDQLEREGVCVDSVRADIDLIQTEWDVCVRELQAASKRVSTQSRVRAVSAELADLDRALEEQDQWLDSTSAVEKCNEAELRNLSGECQSRLVQVTALSHRLEQLSAEAGALGAMPSLKDNVVVVSAHHASTLQQLQGRNQDVNKALASEASRKVPSLVEGLEARLATLREGIVDIPTAEGAVERAQGLCLEIEQTQQASDPAKLQRWSKLSSKAREELGTLQCILGSIKDNQVRLVEVERWLDAVQELLSRDATGLGDKERLQEEFNQCKYVSEMESVEGSLKQMRENVNAVQVAAVPGLAKWGQDKLDECQGRWNTLSKQLLNHQERVAESRERQVNLRKDLAEMQEWMTQVDEEFLMRDFEYKSPEELEASLDEMKRAKEDVLQKEVKVKILKDSINMLVSRMSPSGGGSGQELTSELDGVLANYYKLCDRFKSKCHTLEEVWSCWMELLQYLDMEQSWLNTLEEKIQATDNLPESTEAVNEALESLESALRHPGDNRTQIRELGQTLIDGGILDELISEKLEAFNSRYEQLNHQAVNRQISLEQQLQTLKENEQALQTLQESLSQLDHTLTSYLTDRIDAFQLPQEAQTIGAEIAAHEVTVEEMRRRNVANLPPPTTDGKAARGGTMLDQLQRKLREISTKYQLFQKPANFEQRMLDCKRVLDGAKAELHVLDIGDVDPEKIQSHLSGCMKLYKLLSEVKLEVETVIKTGRQIVQKQQTENPKAMDEQLTSLKLLYNELGAQVTEGKQDLEKALSLSQKFQKESAALQEWLTPNEVQLQQKNSCGDMPADIDAEIAWANGLLKESERRKVELSSLMETSAGLQTLVEGSEAQLEDKLGGLNEAWGRVRTWTEDWLSAVLSHQNEVEIFDENLAHISTWLYQTQIHLDEAERLSLSEREKVVKRMLEELEDISLRVDSVKDQAIILMTSRGPACRDVVEPKLAELNCNFDKVSQHIKTAKMMSSLESGGVELNQQASQQVIHSQDIRAESQTRPAETLVLSEVKDLQAELQDTLSALQQQQDQANILDDDKMDEEKASVEDLLRRGEELLQQTSDEGQNEELRLLLLRLQSQYSAHRELRVLRIRQVELSTEQSTTRTFTESTREFSVEEMSSMERSGAPSLSPSDYLLDINKVLLAMADNELLLNSSELSGGLYEDFSSQEDTLRNIKENLERLGEHVTGIHERQPDVIREASPAEVAQIGDALTQLNAEWDRLNRMYNHRKGSFDRAFEEWRQFHCDTNDLSQWLANTETLLSESVGPDGQLDLDSARQHQEELEEGLASHQPVLAALTRTGEQIIGQLSSPDVFLLEEKLDNLSQRWRAVSHQVLERQCRLAGGDPALSDLVRRREELAIWLEQAENAVSSLPVSATDKNLRELKALAEEMDAQNKRLGWLNKHAPQILASPSVSPQSRDQHVSKLRAINLNWSKVTHELLDKVGEAEVNLQNHTQFQDRMNRLTDWVVVTHQTIMTRGLSHSQAQALEVSMKDRKKDLEDLLAHSIELQRRQQLLPHEKSKVEELAADWKALDGRLREALQPPVSPWAQHQHVVQHQQLVSAVPSAVQMASLVSEDPHHQTPHTPDTVAPTDLNETATELADWLLLITQMLKSNIVTVGDTEEIRTTMGRLQVTKSDLEQRHPQLEDIFTLAQNIKNKTSNLDVRTSITEKLERVRSQWDSTQHGVEARLQQLDDMIGHSNQWEEQRKEVDALVGHNEGRFHNLLQQSRDPLTKQLADNKAFLQDLGRGQATVAAFNELSNHLLMEYSTDDTRRIKEVTDKHNAAWNSISNRASDRFAQLDSELKGLQMSLRELESFLKWLQEAETTVNVLADASQREDLSQDSAHVKELRRQLEDIQAEIDAHNDIYKSVDGNKSKMVKALGSSEEAVFLQHRLDDMNQRWSDLKAKSANIRNEELAKQMPIGGDVPTLLQQQNHCTVLRSELKEREHLVISTLDQARMFLADQPIEGPGEPRKNLQPKTDQTPEEKARGLARAIRKQTGEVRERWERLKGHMGGWQSQVERALERLQELQSSMDQLDLRLTRAEEAKATWQPVGDLLIDSLQDHIDKTMAFRDEVAPLRQDVRVINELSAELVPLDIQLSSTASRQLDQLNMRWKLLQVAVEDRLKLLQEAHRDFGPSSQHFLSTSVQLPWQRAVSQNKVPYYIKKGRKTCIVTGNGKLWFWLITEQQRRTDLNNVRFSAYRTAMKIRRLQKALCLDLLDLTVAQNTFEQHKLTNNNQLLSVPDVINCLTSIYDGLEQEHKDLVNVPLCVDMCLNWLLNVYDTGRSGKIRILSMKIGLLSLSKGHLEEKYKCDTCDQRQLGLLLHEAIQIPRQLGEVAAFGGSNIEPSVRSCFQHVTNKVELEPRQFVDWMRLEPQSMVWLPDRYRSLKHFNYDVCQSCFFSGRTAKGHKLNYPMVEYCTPTTSGEDMRDFTKVLKNKFRSKKYFAKHPRLGYLPVQTVLEGDNLETLSQSPQLSHDDTHSRIEQYASRLAQMERSNGSLPTDSSSATGSMDDEHALILQYCQTLGGEGSPCSQPQSPAQILQAVEREERGELERIIARLEDEQRTLQREYEQLKEQHDQRGGAPAGGHWESEAPFAHPDEADLLAEAKLLRQHKGRLEARMHILEEHNKQLESQLHRLRQLLHQPEVDSRVNGVSSPTGQDRGPLTENSDELLDSHNSSSDLADVMEQINNSFPACSRKFPSPPPRLSHRVFPVSEDIFVFGHKDAGDVMTTEDGACLRTLEFVCATNDDVGDDFNDYNHDEPYHGRTVSLLLRPGCPEIVPGAPSSCLPAG</sequence>
<reference evidence="1" key="1">
    <citation type="submission" date="2022-04" db="EMBL/GenBank/DDBJ databases">
        <title>Jade perch genome.</title>
        <authorList>
            <person name="Chao B."/>
        </authorList>
    </citation>
    <scope>NUCLEOTIDE SEQUENCE</scope>
    <source>
        <strain evidence="1">CB-2022</strain>
    </source>
</reference>
<name>A0ACB8W7K7_9TELE</name>
<keyword evidence="2" id="KW-1185">Reference proteome</keyword>
<dbReference type="Proteomes" id="UP000831701">
    <property type="component" value="Chromosome 13"/>
</dbReference>
<protein>
    <submittedName>
        <fullName evidence="1">Uncharacterized protein</fullName>
    </submittedName>
</protein>
<accession>A0ACB8W7K7</accession>
<gene>
    <name evidence="1" type="ORF">L3Q82_001335</name>
</gene>
<comment type="caution">
    <text evidence="1">The sequence shown here is derived from an EMBL/GenBank/DDBJ whole genome shotgun (WGS) entry which is preliminary data.</text>
</comment>
<organism evidence="1 2">
    <name type="scientific">Scortum barcoo</name>
    <name type="common">barcoo grunter</name>
    <dbReference type="NCBI Taxonomy" id="214431"/>
    <lineage>
        <taxon>Eukaryota</taxon>
        <taxon>Metazoa</taxon>
        <taxon>Chordata</taxon>
        <taxon>Craniata</taxon>
        <taxon>Vertebrata</taxon>
        <taxon>Euteleostomi</taxon>
        <taxon>Actinopterygii</taxon>
        <taxon>Neopterygii</taxon>
        <taxon>Teleostei</taxon>
        <taxon>Neoteleostei</taxon>
        <taxon>Acanthomorphata</taxon>
        <taxon>Eupercaria</taxon>
        <taxon>Centrarchiformes</taxon>
        <taxon>Terapontoidei</taxon>
        <taxon>Terapontidae</taxon>
        <taxon>Scortum</taxon>
    </lineage>
</organism>
<evidence type="ECO:0000313" key="1">
    <source>
        <dbReference type="EMBL" id="KAI3363719.1"/>
    </source>
</evidence>
<proteinExistence type="predicted"/>
<evidence type="ECO:0000313" key="2">
    <source>
        <dbReference type="Proteomes" id="UP000831701"/>
    </source>
</evidence>
<dbReference type="EMBL" id="CM041543">
    <property type="protein sequence ID" value="KAI3363719.1"/>
    <property type="molecule type" value="Genomic_DNA"/>
</dbReference>